<evidence type="ECO:0000313" key="2">
    <source>
        <dbReference type="Proteomes" id="UP000196086"/>
    </source>
</evidence>
<gene>
    <name evidence="1" type="ORF">HK14_07740</name>
</gene>
<organism evidence="1 2">
    <name type="scientific">Acetobacter cibinongensis</name>
    <dbReference type="NCBI Taxonomy" id="146475"/>
    <lineage>
        <taxon>Bacteria</taxon>
        <taxon>Pseudomonadati</taxon>
        <taxon>Pseudomonadota</taxon>
        <taxon>Alphaproteobacteria</taxon>
        <taxon>Acetobacterales</taxon>
        <taxon>Acetobacteraceae</taxon>
        <taxon>Acetobacter</taxon>
    </lineage>
</organism>
<reference evidence="1 2" key="1">
    <citation type="submission" date="2014-06" db="EMBL/GenBank/DDBJ databases">
        <authorList>
            <person name="Ju J."/>
            <person name="Zhang J."/>
        </authorList>
    </citation>
    <scope>NUCLEOTIDE SEQUENCE [LARGE SCALE GENOMIC DNA]</scope>
    <source>
        <strain evidence="1 2">DsW_47</strain>
    </source>
</reference>
<dbReference type="EMBL" id="JOMQ01000038">
    <property type="protein sequence ID" value="OUJ01828.1"/>
    <property type="molecule type" value="Genomic_DNA"/>
</dbReference>
<dbReference type="Proteomes" id="UP000196086">
    <property type="component" value="Unassembled WGS sequence"/>
</dbReference>
<name>A0A1Z5YTS5_9PROT</name>
<accession>A0A1Z5YTS5</accession>
<sequence length="67" mass="7797">MLRKFFIRYFARWNMTRLQQGFFIPQLKPRTRPSSLKLAVPMAVSTLLFSPLLRAETVQKDAAAGKR</sequence>
<protein>
    <submittedName>
        <fullName evidence="1">Uncharacterized protein</fullName>
    </submittedName>
</protein>
<proteinExistence type="predicted"/>
<dbReference type="AlphaFoldDB" id="A0A1Z5YTS5"/>
<comment type="caution">
    <text evidence="1">The sequence shown here is derived from an EMBL/GenBank/DDBJ whole genome shotgun (WGS) entry which is preliminary data.</text>
</comment>
<evidence type="ECO:0000313" key="1">
    <source>
        <dbReference type="EMBL" id="OUJ01828.1"/>
    </source>
</evidence>